<protein>
    <submittedName>
        <fullName evidence="1">Uncharacterized protein</fullName>
    </submittedName>
</protein>
<evidence type="ECO:0000313" key="1">
    <source>
        <dbReference type="EMBL" id="KAG2097041.1"/>
    </source>
</evidence>
<keyword evidence="2" id="KW-1185">Reference proteome</keyword>
<accession>A0A9P7EYG1</accession>
<dbReference type="RefSeq" id="XP_041288437.1">
    <property type="nucleotide sequence ID" value="XM_041438568.1"/>
</dbReference>
<reference evidence="1" key="1">
    <citation type="journal article" date="2020" name="New Phytol.">
        <title>Comparative genomics reveals dynamic genome evolution in host specialist ectomycorrhizal fungi.</title>
        <authorList>
            <person name="Lofgren L.A."/>
            <person name="Nguyen N.H."/>
            <person name="Vilgalys R."/>
            <person name="Ruytinx J."/>
            <person name="Liao H.L."/>
            <person name="Branco S."/>
            <person name="Kuo A."/>
            <person name="LaButti K."/>
            <person name="Lipzen A."/>
            <person name="Andreopoulos W."/>
            <person name="Pangilinan J."/>
            <person name="Riley R."/>
            <person name="Hundley H."/>
            <person name="Na H."/>
            <person name="Barry K."/>
            <person name="Grigoriev I.V."/>
            <person name="Stajich J.E."/>
            <person name="Kennedy P.G."/>
        </authorList>
    </citation>
    <scope>NUCLEOTIDE SEQUENCE</scope>
    <source>
        <strain evidence="1">FC423</strain>
    </source>
</reference>
<evidence type="ECO:0000313" key="2">
    <source>
        <dbReference type="Proteomes" id="UP000823399"/>
    </source>
</evidence>
<comment type="caution">
    <text evidence="1">The sequence shown here is derived from an EMBL/GenBank/DDBJ whole genome shotgun (WGS) entry which is preliminary data.</text>
</comment>
<organism evidence="1 2">
    <name type="scientific">Suillus discolor</name>
    <dbReference type="NCBI Taxonomy" id="1912936"/>
    <lineage>
        <taxon>Eukaryota</taxon>
        <taxon>Fungi</taxon>
        <taxon>Dikarya</taxon>
        <taxon>Basidiomycota</taxon>
        <taxon>Agaricomycotina</taxon>
        <taxon>Agaricomycetes</taxon>
        <taxon>Agaricomycetidae</taxon>
        <taxon>Boletales</taxon>
        <taxon>Suillineae</taxon>
        <taxon>Suillaceae</taxon>
        <taxon>Suillus</taxon>
    </lineage>
</organism>
<sequence>MLSAIESSASDLDSLPDNLVLEETFRKVAKLDPIDFDQCGDVLKFLTEPNPEQESAEFSDVYYGVYSTVEHIIEENDTVPGRSRLSYFKDKHILLVEKFTSIHEVPFLHLDSIFCGFLHGLHRHDSDYSVYATVSRVLTLLYASAVPDLSITMNVITKNRIHEPKVLVVGECAFAQDTDSVLRKIKYEIASHPEVLMVIMVVIEEHQPYRSPGRMSEAWQMLLQDNLSRSSFLSLQGIAAQSLDQPVVVAGHTWCHLASVRFHVWVRGDEPINIDVDNELLARGTLFPKRDMDAVDTMIEKGMVMMRDCLATVCQKVAPGSNICAIRESGVTFCPNWNHLLRNLKRAVDGTAYGRYHSWYKSSS</sequence>
<dbReference type="OrthoDB" id="2692005at2759"/>
<proteinExistence type="predicted"/>
<gene>
    <name evidence="1" type="ORF">F5147DRAFT_715871</name>
</gene>
<dbReference type="GeneID" id="64700827"/>
<dbReference type="Proteomes" id="UP000823399">
    <property type="component" value="Unassembled WGS sequence"/>
</dbReference>
<dbReference type="AlphaFoldDB" id="A0A9P7EYG1"/>
<name>A0A9P7EYG1_9AGAM</name>
<dbReference type="EMBL" id="JABBWM010000067">
    <property type="protein sequence ID" value="KAG2097041.1"/>
    <property type="molecule type" value="Genomic_DNA"/>
</dbReference>